<gene>
    <name evidence="8" type="ORF">NQT62_03315</name>
</gene>
<keyword evidence="3 8" id="KW-0418">Kinase</keyword>
<feature type="binding site" evidence="5">
    <location>
        <position position="48"/>
    </location>
    <ligand>
        <name>ATP</name>
        <dbReference type="ChEBI" id="CHEBI:30616"/>
    </ligand>
</feature>
<name>A0ABT1WD66_9BURK</name>
<dbReference type="Proteomes" id="UP001204142">
    <property type="component" value="Unassembled WGS sequence"/>
</dbReference>
<evidence type="ECO:0000256" key="3">
    <source>
        <dbReference type="ARBA" id="ARBA00022777"/>
    </source>
</evidence>
<dbReference type="PROSITE" id="PS00109">
    <property type="entry name" value="PROTEIN_KINASE_TYR"/>
    <property type="match status" value="1"/>
</dbReference>
<dbReference type="InterPro" id="IPR011009">
    <property type="entry name" value="Kinase-like_dom_sf"/>
</dbReference>
<dbReference type="PANTHER" id="PTHR43289:SF34">
    <property type="entry name" value="SERINE_THREONINE-PROTEIN KINASE YBDM-RELATED"/>
    <property type="match status" value="1"/>
</dbReference>
<feature type="domain" description="Protein kinase" evidence="7">
    <location>
        <begin position="19"/>
        <end position="292"/>
    </location>
</feature>
<dbReference type="Gene3D" id="3.30.200.20">
    <property type="entry name" value="Phosphorylase Kinase, domain 1"/>
    <property type="match status" value="1"/>
</dbReference>
<evidence type="ECO:0000259" key="7">
    <source>
        <dbReference type="PROSITE" id="PS50011"/>
    </source>
</evidence>
<keyword evidence="4 5" id="KW-0067">ATP-binding</keyword>
<proteinExistence type="predicted"/>
<evidence type="ECO:0000256" key="5">
    <source>
        <dbReference type="PROSITE-ProRule" id="PRU10141"/>
    </source>
</evidence>
<dbReference type="CDD" id="cd14014">
    <property type="entry name" value="STKc_PknB_like"/>
    <property type="match status" value="1"/>
</dbReference>
<evidence type="ECO:0000256" key="1">
    <source>
        <dbReference type="ARBA" id="ARBA00022679"/>
    </source>
</evidence>
<evidence type="ECO:0000313" key="9">
    <source>
        <dbReference type="Proteomes" id="UP001204142"/>
    </source>
</evidence>
<evidence type="ECO:0000256" key="2">
    <source>
        <dbReference type="ARBA" id="ARBA00022741"/>
    </source>
</evidence>
<reference evidence="8 9" key="1">
    <citation type="submission" date="2022-07" db="EMBL/GenBank/DDBJ databases">
        <authorList>
            <person name="Xamxidin M."/>
            <person name="Wu M."/>
        </authorList>
    </citation>
    <scope>NUCLEOTIDE SEQUENCE [LARGE SCALE GENOMIC DNA]</scope>
    <source>
        <strain evidence="8 9">NBRC 111650</strain>
    </source>
</reference>
<protein>
    <submittedName>
        <fullName evidence="8">Serine/threonine-protein kinase</fullName>
    </submittedName>
</protein>
<dbReference type="SUPFAM" id="SSF56112">
    <property type="entry name" value="Protein kinase-like (PK-like)"/>
    <property type="match status" value="1"/>
</dbReference>
<evidence type="ECO:0000256" key="6">
    <source>
        <dbReference type="SAM" id="MobiDB-lite"/>
    </source>
</evidence>
<dbReference type="GO" id="GO:0016301">
    <property type="term" value="F:kinase activity"/>
    <property type="evidence" value="ECO:0007669"/>
    <property type="project" value="UniProtKB-KW"/>
</dbReference>
<dbReference type="InterPro" id="IPR025493">
    <property type="entry name" value="DUF4384"/>
</dbReference>
<organism evidence="8 9">
    <name type="scientific">Limnobacter humi</name>
    <dbReference type="NCBI Taxonomy" id="1778671"/>
    <lineage>
        <taxon>Bacteria</taxon>
        <taxon>Pseudomonadati</taxon>
        <taxon>Pseudomonadota</taxon>
        <taxon>Betaproteobacteria</taxon>
        <taxon>Burkholderiales</taxon>
        <taxon>Burkholderiaceae</taxon>
        <taxon>Limnobacter</taxon>
    </lineage>
</organism>
<evidence type="ECO:0000313" key="8">
    <source>
        <dbReference type="EMBL" id="MCQ8895468.1"/>
    </source>
</evidence>
<accession>A0ABT1WD66</accession>
<comment type="caution">
    <text evidence="8">The sequence shown here is derived from an EMBL/GenBank/DDBJ whole genome shotgun (WGS) entry which is preliminary data.</text>
</comment>
<dbReference type="PROSITE" id="PS50011">
    <property type="entry name" value="PROTEIN_KINASE_DOM"/>
    <property type="match status" value="1"/>
</dbReference>
<dbReference type="EMBL" id="JANIGO010000001">
    <property type="protein sequence ID" value="MCQ8895468.1"/>
    <property type="molecule type" value="Genomic_DNA"/>
</dbReference>
<dbReference type="InterPro" id="IPR017441">
    <property type="entry name" value="Protein_kinase_ATP_BS"/>
</dbReference>
<dbReference type="RefSeq" id="WP_256763145.1">
    <property type="nucleotide sequence ID" value="NZ_JANIGO010000001.1"/>
</dbReference>
<keyword evidence="1" id="KW-0808">Transferase</keyword>
<dbReference type="InterPro" id="IPR000719">
    <property type="entry name" value="Prot_kinase_dom"/>
</dbReference>
<dbReference type="PANTHER" id="PTHR43289">
    <property type="entry name" value="MITOGEN-ACTIVATED PROTEIN KINASE KINASE KINASE 20-RELATED"/>
    <property type="match status" value="1"/>
</dbReference>
<keyword evidence="9" id="KW-1185">Reference proteome</keyword>
<evidence type="ECO:0000256" key="4">
    <source>
        <dbReference type="ARBA" id="ARBA00022840"/>
    </source>
</evidence>
<dbReference type="Gene3D" id="1.10.510.10">
    <property type="entry name" value="Transferase(Phosphotransferase) domain 1"/>
    <property type="match status" value="1"/>
</dbReference>
<feature type="region of interest" description="Disordered" evidence="6">
    <location>
        <begin position="293"/>
        <end position="320"/>
    </location>
</feature>
<sequence length="547" mass="60522">MAMTSTPQALRHGFQLNEYTIRDVVGMGGFGVVYRAWDCQLEREVAIKEYLPCALAHRAVDDQVKVLAPKHQALFDAGMRSFINEARLLAQFDHPALVKVYRFWEAHGTAYMVMPLYHGVPLKTWWSSVPLTAREAELKRLITVLCSALDMLHQQQCFHRDISPDNILVLNNTGQPVLLDFGAARRQIGSSTQAFTVVLKASYAPIEQYAEDPDLQQGPWTDIYALGAVMHDLMAGKPPPSAVTRMIQDPYQPLTDQTCLYSAELCDCVNQCLQLLPAQRPQHVQDLQMKLSNMQDSPGSAGEPTQILPKRPYQKPSHGKKIHPLLSTRVTAIVGTALFSTVGLLTSIDWGMREQKAQGSVSNQIQAAVSNPVQRLDVDALIEVAWRTVQQQGGFQPLQLNAPNPVLKIGRDLLSVEVNTPQSGWLSVYALTTGGQFIRLFPNRRFSELRATAGKTLVFPPTAEPIQSTGPAGTNRLWFVVSHRPPVDTDLHWTDQAGYDQLTLNVYQNRSDGGLLLGQQLLRAVGCGSNSCTDIGAIGTLRIEEVE</sequence>
<dbReference type="InterPro" id="IPR008266">
    <property type="entry name" value="Tyr_kinase_AS"/>
</dbReference>
<dbReference type="PROSITE" id="PS00107">
    <property type="entry name" value="PROTEIN_KINASE_ATP"/>
    <property type="match status" value="1"/>
</dbReference>
<dbReference type="Pfam" id="PF00069">
    <property type="entry name" value="Pkinase"/>
    <property type="match status" value="1"/>
</dbReference>
<dbReference type="Pfam" id="PF14326">
    <property type="entry name" value="DUF4384"/>
    <property type="match status" value="1"/>
</dbReference>
<keyword evidence="2 5" id="KW-0547">Nucleotide-binding</keyword>